<dbReference type="SMART" id="SM00355">
    <property type="entry name" value="ZnF_C2H2"/>
    <property type="match status" value="2"/>
</dbReference>
<proteinExistence type="predicted"/>
<keyword evidence="8" id="KW-0539">Nucleus</keyword>
<feature type="region of interest" description="Disordered" evidence="10">
    <location>
        <begin position="74"/>
        <end position="110"/>
    </location>
</feature>
<dbReference type="GO" id="GO:0005634">
    <property type="term" value="C:nucleus"/>
    <property type="evidence" value="ECO:0007669"/>
    <property type="project" value="UniProtKB-SubCell"/>
</dbReference>
<keyword evidence="7" id="KW-0804">Transcription</keyword>
<name>A0A9P6XYP3_RHIOR</name>
<evidence type="ECO:0000256" key="4">
    <source>
        <dbReference type="ARBA" id="ARBA00022771"/>
    </source>
</evidence>
<evidence type="ECO:0000256" key="6">
    <source>
        <dbReference type="ARBA" id="ARBA00023015"/>
    </source>
</evidence>
<dbReference type="OrthoDB" id="10018191at2759"/>
<dbReference type="GO" id="GO:0000978">
    <property type="term" value="F:RNA polymerase II cis-regulatory region sequence-specific DNA binding"/>
    <property type="evidence" value="ECO:0007669"/>
    <property type="project" value="TreeGrafter"/>
</dbReference>
<comment type="caution">
    <text evidence="12">The sequence shown here is derived from an EMBL/GenBank/DDBJ whole genome shotgun (WGS) entry which is preliminary data.</text>
</comment>
<evidence type="ECO:0000256" key="7">
    <source>
        <dbReference type="ARBA" id="ARBA00023163"/>
    </source>
</evidence>
<dbReference type="Pfam" id="PF00096">
    <property type="entry name" value="zf-C2H2"/>
    <property type="match status" value="2"/>
</dbReference>
<feature type="domain" description="C2H2-type" evidence="11">
    <location>
        <begin position="53"/>
        <end position="82"/>
    </location>
</feature>
<dbReference type="EMBL" id="JAANIT010002794">
    <property type="protein sequence ID" value="KAG1535463.1"/>
    <property type="molecule type" value="Genomic_DNA"/>
</dbReference>
<dbReference type="PANTHER" id="PTHR47428:SF2">
    <property type="entry name" value="ZINC FINGER PROTEIN RSV1"/>
    <property type="match status" value="1"/>
</dbReference>
<comment type="subcellular location">
    <subcellularLocation>
        <location evidence="1">Nucleus</location>
    </subcellularLocation>
</comment>
<dbReference type="PANTHER" id="PTHR47428">
    <property type="entry name" value="REGULATORY PROTEIN MIG1-RELATED"/>
    <property type="match status" value="1"/>
</dbReference>
<keyword evidence="5" id="KW-0862">Zinc</keyword>
<evidence type="ECO:0000256" key="3">
    <source>
        <dbReference type="ARBA" id="ARBA00022737"/>
    </source>
</evidence>
<evidence type="ECO:0000313" key="12">
    <source>
        <dbReference type="EMBL" id="KAG1535463.1"/>
    </source>
</evidence>
<dbReference type="PROSITE" id="PS50157">
    <property type="entry name" value="ZINC_FINGER_C2H2_2"/>
    <property type="match status" value="2"/>
</dbReference>
<evidence type="ECO:0000259" key="11">
    <source>
        <dbReference type="PROSITE" id="PS50157"/>
    </source>
</evidence>
<sequence>MTESPTINKKPTHSAGPARPKRFVCNNLNCSMQFDRAEHLTRHERKHTGEKPFECRDPGCHKRFSRHDNMMQHAKTHINNKKNKTRGRKRKQMRPAHESPATSEIDPTMPPVVDDFRARRVLSIQELCCLSNEEIMVSLSLSQLPPRDWRLGLHVSRGITFSYSPPS</sequence>
<protein>
    <recommendedName>
        <fullName evidence="11">C2H2-type domain-containing protein</fullName>
    </recommendedName>
</protein>
<evidence type="ECO:0000256" key="5">
    <source>
        <dbReference type="ARBA" id="ARBA00022833"/>
    </source>
</evidence>
<dbReference type="InterPro" id="IPR013087">
    <property type="entry name" value="Znf_C2H2_type"/>
</dbReference>
<dbReference type="Gene3D" id="3.30.160.60">
    <property type="entry name" value="Classic Zinc Finger"/>
    <property type="match status" value="2"/>
</dbReference>
<keyword evidence="2" id="KW-0479">Metal-binding</keyword>
<dbReference type="GO" id="GO:0000433">
    <property type="term" value="P:carbon catabolite repression of transcription from RNA polymerase II promoter by glucose"/>
    <property type="evidence" value="ECO:0007669"/>
    <property type="project" value="TreeGrafter"/>
</dbReference>
<dbReference type="InterPro" id="IPR051007">
    <property type="entry name" value="creA/MIG_C2H2-ZnF"/>
</dbReference>
<dbReference type="GO" id="GO:0008270">
    <property type="term" value="F:zinc ion binding"/>
    <property type="evidence" value="ECO:0007669"/>
    <property type="project" value="UniProtKB-KW"/>
</dbReference>
<organism evidence="12 13">
    <name type="scientific">Rhizopus oryzae</name>
    <name type="common">Mucormycosis agent</name>
    <name type="synonym">Rhizopus arrhizus var. delemar</name>
    <dbReference type="NCBI Taxonomy" id="64495"/>
    <lineage>
        <taxon>Eukaryota</taxon>
        <taxon>Fungi</taxon>
        <taxon>Fungi incertae sedis</taxon>
        <taxon>Mucoromycota</taxon>
        <taxon>Mucoromycotina</taxon>
        <taxon>Mucoromycetes</taxon>
        <taxon>Mucorales</taxon>
        <taxon>Mucorineae</taxon>
        <taxon>Rhizopodaceae</taxon>
        <taxon>Rhizopus</taxon>
    </lineage>
</organism>
<dbReference type="FunFam" id="3.30.160.60:FF:002343">
    <property type="entry name" value="Zinc finger protein 33A"/>
    <property type="match status" value="1"/>
</dbReference>
<dbReference type="Proteomes" id="UP000717996">
    <property type="component" value="Unassembled WGS sequence"/>
</dbReference>
<accession>A0A9P6XYP3</accession>
<evidence type="ECO:0000313" key="13">
    <source>
        <dbReference type="Proteomes" id="UP000717996"/>
    </source>
</evidence>
<keyword evidence="3" id="KW-0677">Repeat</keyword>
<dbReference type="AlphaFoldDB" id="A0A9P6XYP3"/>
<evidence type="ECO:0000256" key="2">
    <source>
        <dbReference type="ARBA" id="ARBA00022723"/>
    </source>
</evidence>
<feature type="region of interest" description="Disordered" evidence="10">
    <location>
        <begin position="1"/>
        <end position="21"/>
    </location>
</feature>
<reference evidence="12" key="1">
    <citation type="journal article" date="2020" name="Microb. Genom.">
        <title>Genetic diversity of clinical and environmental Mucorales isolates obtained from an investigation of mucormycosis cases among solid organ transplant recipients.</title>
        <authorList>
            <person name="Nguyen M.H."/>
            <person name="Kaul D."/>
            <person name="Muto C."/>
            <person name="Cheng S.J."/>
            <person name="Richter R.A."/>
            <person name="Bruno V.M."/>
            <person name="Liu G."/>
            <person name="Beyhan S."/>
            <person name="Sundermann A.J."/>
            <person name="Mounaud S."/>
            <person name="Pasculle A.W."/>
            <person name="Nierman W.C."/>
            <person name="Driscoll E."/>
            <person name="Cumbie R."/>
            <person name="Clancy C.J."/>
            <person name="Dupont C.L."/>
        </authorList>
    </citation>
    <scope>NUCLEOTIDE SEQUENCE</scope>
    <source>
        <strain evidence="12">GL16</strain>
    </source>
</reference>
<feature type="compositionally biased region" description="Basic residues" evidence="10">
    <location>
        <begin position="74"/>
        <end position="94"/>
    </location>
</feature>
<feature type="domain" description="C2H2-type" evidence="11">
    <location>
        <begin position="23"/>
        <end position="52"/>
    </location>
</feature>
<dbReference type="SUPFAM" id="SSF57667">
    <property type="entry name" value="beta-beta-alpha zinc fingers"/>
    <property type="match status" value="1"/>
</dbReference>
<evidence type="ECO:0000256" key="1">
    <source>
        <dbReference type="ARBA" id="ARBA00004123"/>
    </source>
</evidence>
<keyword evidence="4 9" id="KW-0863">Zinc-finger</keyword>
<dbReference type="PROSITE" id="PS00028">
    <property type="entry name" value="ZINC_FINGER_C2H2_1"/>
    <property type="match status" value="2"/>
</dbReference>
<dbReference type="GO" id="GO:0005737">
    <property type="term" value="C:cytoplasm"/>
    <property type="evidence" value="ECO:0007669"/>
    <property type="project" value="TreeGrafter"/>
</dbReference>
<keyword evidence="6" id="KW-0805">Transcription regulation</keyword>
<dbReference type="InterPro" id="IPR036236">
    <property type="entry name" value="Znf_C2H2_sf"/>
</dbReference>
<gene>
    <name evidence="12" type="ORF">G6F51_011524</name>
</gene>
<evidence type="ECO:0000256" key="8">
    <source>
        <dbReference type="ARBA" id="ARBA00023242"/>
    </source>
</evidence>
<evidence type="ECO:0000256" key="9">
    <source>
        <dbReference type="PROSITE-ProRule" id="PRU00042"/>
    </source>
</evidence>
<evidence type="ECO:0000256" key="10">
    <source>
        <dbReference type="SAM" id="MobiDB-lite"/>
    </source>
</evidence>